<evidence type="ECO:0000256" key="5">
    <source>
        <dbReference type="ARBA" id="ARBA00034478"/>
    </source>
</evidence>
<feature type="binding site" evidence="6 7">
    <location>
        <position position="224"/>
    </location>
    <ligand>
        <name>Zn(2+)</name>
        <dbReference type="ChEBI" id="CHEBI:29105"/>
    </ligand>
</feature>
<organism evidence="9 10">
    <name type="scientific">Nezara viridula</name>
    <name type="common">Southern green stink bug</name>
    <name type="synonym">Cimex viridulus</name>
    <dbReference type="NCBI Taxonomy" id="85310"/>
    <lineage>
        <taxon>Eukaryota</taxon>
        <taxon>Metazoa</taxon>
        <taxon>Ecdysozoa</taxon>
        <taxon>Arthropoda</taxon>
        <taxon>Hexapoda</taxon>
        <taxon>Insecta</taxon>
        <taxon>Pterygota</taxon>
        <taxon>Neoptera</taxon>
        <taxon>Paraneoptera</taxon>
        <taxon>Hemiptera</taxon>
        <taxon>Heteroptera</taxon>
        <taxon>Panheteroptera</taxon>
        <taxon>Pentatomomorpha</taxon>
        <taxon>Pentatomoidea</taxon>
        <taxon>Pentatomidae</taxon>
        <taxon>Pentatominae</taxon>
        <taxon>Nezara</taxon>
    </lineage>
</organism>
<dbReference type="PIRSF" id="PIRSF037505">
    <property type="entry name" value="Betaine_HMT"/>
    <property type="match status" value="1"/>
</dbReference>
<sequence length="312" mass="34711">MDKIKLLDGGFSQQLAKYVNEDIDGHPLWTSKFLITHKEKCVRAHRDFIRAGAEMIRTATYQASIDGYIKHLRLTKQEAIEAIKDSVAVVRKAITIEKEKTGKNKEILIVGSAGPYAVKFHEGSEYTGSYADKVSEDELIDWHTPKVDALISAGVDLLAFETIPCKIEAIAVAKIIQKYPNTRAWISFSVKDTAEISSGENFVEAATECWNMASSQLVAIGVNCLAPELVLPPLANLLRADPSIPLLVCPNSGETFDTNNYRWIKGSTKKVADYVEEWLNLGVSYIGGCCRTTAEDTQQMLRQINQWKNKIV</sequence>
<dbReference type="GO" id="GO:0033528">
    <property type="term" value="P:S-methylmethionine cycle"/>
    <property type="evidence" value="ECO:0007669"/>
    <property type="project" value="TreeGrafter"/>
</dbReference>
<evidence type="ECO:0000313" key="10">
    <source>
        <dbReference type="Proteomes" id="UP001152798"/>
    </source>
</evidence>
<dbReference type="InterPro" id="IPR051486">
    <property type="entry name" value="Hcy_S-methyltransferase"/>
</dbReference>
<evidence type="ECO:0000259" key="8">
    <source>
        <dbReference type="PROSITE" id="PS50970"/>
    </source>
</evidence>
<evidence type="ECO:0000256" key="7">
    <source>
        <dbReference type="PROSITE-ProRule" id="PRU00333"/>
    </source>
</evidence>
<dbReference type="Pfam" id="PF02574">
    <property type="entry name" value="S-methyl_trans"/>
    <property type="match status" value="1"/>
</dbReference>
<dbReference type="EMBL" id="OV725079">
    <property type="protein sequence ID" value="CAH1396937.1"/>
    <property type="molecule type" value="Genomic_DNA"/>
</dbReference>
<dbReference type="InterPro" id="IPR036589">
    <property type="entry name" value="HCY_dom_sf"/>
</dbReference>
<gene>
    <name evidence="9" type="ORF">NEZAVI_LOCUS6894</name>
</gene>
<proteinExistence type="predicted"/>
<dbReference type="PROSITE" id="PS50970">
    <property type="entry name" value="HCY"/>
    <property type="match status" value="1"/>
</dbReference>
<keyword evidence="10" id="KW-1185">Reference proteome</keyword>
<dbReference type="Gene3D" id="3.20.20.330">
    <property type="entry name" value="Homocysteine-binding-like domain"/>
    <property type="match status" value="1"/>
</dbReference>
<dbReference type="PANTHER" id="PTHR46015:SF1">
    <property type="entry name" value="HOMOCYSTEINE S-METHYLTRANSFERASE-LIKE ISOFORM 1"/>
    <property type="match status" value="1"/>
</dbReference>
<dbReference type="InterPro" id="IPR003726">
    <property type="entry name" value="HCY_dom"/>
</dbReference>
<name>A0A9P0H7M8_NEZVI</name>
<dbReference type="GO" id="GO:0032259">
    <property type="term" value="P:methylation"/>
    <property type="evidence" value="ECO:0007669"/>
    <property type="project" value="UniProtKB-KW"/>
</dbReference>
<protein>
    <recommendedName>
        <fullName evidence="8">Hcy-binding domain-containing protein</fullName>
    </recommendedName>
</protein>
<dbReference type="SUPFAM" id="SSF82282">
    <property type="entry name" value="Homocysteine S-methyltransferase"/>
    <property type="match status" value="1"/>
</dbReference>
<feature type="domain" description="Hcy-binding" evidence="8">
    <location>
        <begin position="1"/>
        <end position="304"/>
    </location>
</feature>
<feature type="binding site" evidence="6 7">
    <location>
        <position position="289"/>
    </location>
    <ligand>
        <name>Zn(2+)</name>
        <dbReference type="ChEBI" id="CHEBI:29105"/>
    </ligand>
</feature>
<evidence type="ECO:0000313" key="9">
    <source>
        <dbReference type="EMBL" id="CAH1396937.1"/>
    </source>
</evidence>
<dbReference type="NCBIfam" id="NF007020">
    <property type="entry name" value="PRK09485.1"/>
    <property type="match status" value="1"/>
</dbReference>
<keyword evidence="3 6" id="KW-0479">Metal-binding</keyword>
<feature type="binding site" evidence="6 7">
    <location>
        <position position="290"/>
    </location>
    <ligand>
        <name>Zn(2+)</name>
        <dbReference type="ChEBI" id="CHEBI:29105"/>
    </ligand>
</feature>
<dbReference type="AlphaFoldDB" id="A0A9P0H7M8"/>
<dbReference type="GO" id="GO:0009086">
    <property type="term" value="P:methionine biosynthetic process"/>
    <property type="evidence" value="ECO:0007669"/>
    <property type="project" value="InterPro"/>
</dbReference>
<keyword evidence="4 6" id="KW-0862">Zinc</keyword>
<keyword evidence="2 7" id="KW-0808">Transferase</keyword>
<accession>A0A9P0H7M8</accession>
<dbReference type="GO" id="GO:0008898">
    <property type="term" value="F:S-adenosylmethionine-homocysteine S-methyltransferase activity"/>
    <property type="evidence" value="ECO:0007669"/>
    <property type="project" value="TreeGrafter"/>
</dbReference>
<evidence type="ECO:0000256" key="2">
    <source>
        <dbReference type="ARBA" id="ARBA00022679"/>
    </source>
</evidence>
<evidence type="ECO:0000256" key="1">
    <source>
        <dbReference type="ARBA" id="ARBA00022603"/>
    </source>
</evidence>
<keyword evidence="1 7" id="KW-0489">Methyltransferase</keyword>
<evidence type="ECO:0000256" key="3">
    <source>
        <dbReference type="ARBA" id="ARBA00022723"/>
    </source>
</evidence>
<evidence type="ECO:0000256" key="4">
    <source>
        <dbReference type="ARBA" id="ARBA00022833"/>
    </source>
</evidence>
<evidence type="ECO:0000256" key="6">
    <source>
        <dbReference type="PIRSR" id="PIRSR037505-2"/>
    </source>
</evidence>
<dbReference type="OrthoDB" id="261426at2759"/>
<dbReference type="InterPro" id="IPR017226">
    <property type="entry name" value="BHMT-like"/>
</dbReference>
<dbReference type="Proteomes" id="UP001152798">
    <property type="component" value="Chromosome 3"/>
</dbReference>
<comment type="pathway">
    <text evidence="5">Amino-acid biosynthesis; L-methionine biosynthesis via de novo pathway.</text>
</comment>
<dbReference type="GO" id="GO:0008270">
    <property type="term" value="F:zinc ion binding"/>
    <property type="evidence" value="ECO:0007669"/>
    <property type="project" value="InterPro"/>
</dbReference>
<dbReference type="PANTHER" id="PTHR46015">
    <property type="entry name" value="ZGC:172121"/>
    <property type="match status" value="1"/>
</dbReference>
<reference evidence="9" key="1">
    <citation type="submission" date="2022-01" db="EMBL/GenBank/DDBJ databases">
        <authorList>
            <person name="King R."/>
        </authorList>
    </citation>
    <scope>NUCLEOTIDE SEQUENCE</scope>
</reference>
<comment type="cofactor">
    <cofactor evidence="6">
        <name>Zn(2+)</name>
        <dbReference type="ChEBI" id="CHEBI:29105"/>
    </cofactor>
    <text evidence="6">Binds 1 zinc ion per subunit.</text>
</comment>